<evidence type="ECO:0000313" key="1">
    <source>
        <dbReference type="EMBL" id="RKO72471.1"/>
    </source>
</evidence>
<dbReference type="AlphaFoldDB" id="A0A420W1N7"/>
<protein>
    <submittedName>
        <fullName evidence="1">DUF5004 domain-containing protein</fullName>
    </submittedName>
</protein>
<dbReference type="OrthoDB" id="1467887at2"/>
<reference evidence="1 2" key="1">
    <citation type="submission" date="2018-10" db="EMBL/GenBank/DDBJ databases">
        <title>Sphingobacterium sp. M05W1-28.</title>
        <authorList>
            <person name="Cai H."/>
        </authorList>
    </citation>
    <scope>NUCLEOTIDE SEQUENCE [LARGE SCALE GENOMIC DNA]</scope>
    <source>
        <strain evidence="1 2">M05W1-28</strain>
    </source>
</reference>
<gene>
    <name evidence="1" type="ORF">D7322_06655</name>
</gene>
<dbReference type="PROSITE" id="PS51257">
    <property type="entry name" value="PROKAR_LIPOPROTEIN"/>
    <property type="match status" value="1"/>
</dbReference>
<dbReference type="RefSeq" id="WP_121122497.1">
    <property type="nucleotide sequence ID" value="NZ_RBWS01000005.1"/>
</dbReference>
<organism evidence="1 2">
    <name type="scientific">Sphingobacterium puteale</name>
    <dbReference type="NCBI Taxonomy" id="2420510"/>
    <lineage>
        <taxon>Bacteria</taxon>
        <taxon>Pseudomonadati</taxon>
        <taxon>Bacteroidota</taxon>
        <taxon>Sphingobacteriia</taxon>
        <taxon>Sphingobacteriales</taxon>
        <taxon>Sphingobacteriaceae</taxon>
        <taxon>Sphingobacterium</taxon>
    </lineage>
</organism>
<name>A0A420W1N7_9SPHI</name>
<sequence length="150" mass="16879">MKIYKILSWPLMLVLCIGISSCKDELGNIRTEEAEKDITGNWKVIQLTRNGENLSKRLKLEDFKIDFNADGTYSIADDLPFVVSGSGKYRLDDPQYPFSVVLSPTEGKEEVVLKFLFPVVNGKRQLSLVMSLGCSSNTYQYDCERLNGGI</sequence>
<dbReference type="Pfam" id="PF16395">
    <property type="entry name" value="DUF5004"/>
    <property type="match status" value="1"/>
</dbReference>
<proteinExistence type="predicted"/>
<dbReference type="InterPro" id="IPR032168">
    <property type="entry name" value="DUF5004"/>
</dbReference>
<accession>A0A420W1N7</accession>
<evidence type="ECO:0000313" key="2">
    <source>
        <dbReference type="Proteomes" id="UP000282423"/>
    </source>
</evidence>
<comment type="caution">
    <text evidence="1">The sequence shown here is derived from an EMBL/GenBank/DDBJ whole genome shotgun (WGS) entry which is preliminary data.</text>
</comment>
<dbReference type="EMBL" id="RBWS01000005">
    <property type="protein sequence ID" value="RKO72471.1"/>
    <property type="molecule type" value="Genomic_DNA"/>
</dbReference>
<dbReference type="Proteomes" id="UP000282423">
    <property type="component" value="Unassembled WGS sequence"/>
</dbReference>
<keyword evidence="2" id="KW-1185">Reference proteome</keyword>